<feature type="region of interest" description="Disordered" evidence="1">
    <location>
        <begin position="1259"/>
        <end position="1302"/>
    </location>
</feature>
<feature type="region of interest" description="Disordered" evidence="1">
    <location>
        <begin position="533"/>
        <end position="586"/>
    </location>
</feature>
<name>A0ABW7N3N3_9BACT</name>
<dbReference type="EMBL" id="JBIPKE010000009">
    <property type="protein sequence ID" value="MFH6982071.1"/>
    <property type="molecule type" value="Genomic_DNA"/>
</dbReference>
<reference evidence="2 3" key="1">
    <citation type="journal article" date="2013" name="Int. J. Syst. Evol. Microbiol.">
        <title>Marinoscillum luteum sp. nov., isolated from marine sediment.</title>
        <authorList>
            <person name="Cha I.T."/>
            <person name="Park S.J."/>
            <person name="Kim S.J."/>
            <person name="Kim J.G."/>
            <person name="Jung M.Y."/>
            <person name="Shin K.S."/>
            <person name="Kwon K.K."/>
            <person name="Yang S.H."/>
            <person name="Seo Y.S."/>
            <person name="Rhee S.K."/>
        </authorList>
    </citation>
    <scope>NUCLEOTIDE SEQUENCE [LARGE SCALE GENOMIC DNA]</scope>
    <source>
        <strain evidence="2 3">KCTC 23939</strain>
    </source>
</reference>
<gene>
    <name evidence="2" type="ORF">ACHKAR_01405</name>
</gene>
<feature type="compositionally biased region" description="Acidic residues" evidence="1">
    <location>
        <begin position="1209"/>
        <end position="1223"/>
    </location>
</feature>
<dbReference type="Proteomes" id="UP001610063">
    <property type="component" value="Unassembled WGS sequence"/>
</dbReference>
<organism evidence="2 3">
    <name type="scientific">Marinoscillum luteum</name>
    <dbReference type="NCBI Taxonomy" id="861051"/>
    <lineage>
        <taxon>Bacteria</taxon>
        <taxon>Pseudomonadati</taxon>
        <taxon>Bacteroidota</taxon>
        <taxon>Cytophagia</taxon>
        <taxon>Cytophagales</taxon>
        <taxon>Reichenbachiellaceae</taxon>
        <taxon>Marinoscillum</taxon>
    </lineage>
</organism>
<dbReference type="Gene3D" id="4.10.1080.10">
    <property type="entry name" value="TSP type-3 repeat"/>
    <property type="match status" value="1"/>
</dbReference>
<proteinExistence type="predicted"/>
<protein>
    <submittedName>
        <fullName evidence="2">Uncharacterized protein</fullName>
    </submittedName>
</protein>
<feature type="compositionally biased region" description="Acidic residues" evidence="1">
    <location>
        <begin position="533"/>
        <end position="581"/>
    </location>
</feature>
<dbReference type="Gene3D" id="2.60.120.260">
    <property type="entry name" value="Galactose-binding domain-like"/>
    <property type="match status" value="1"/>
</dbReference>
<feature type="region of interest" description="Disordered" evidence="1">
    <location>
        <begin position="1196"/>
        <end position="1244"/>
    </location>
</feature>
<evidence type="ECO:0000313" key="3">
    <source>
        <dbReference type="Proteomes" id="UP001610063"/>
    </source>
</evidence>
<evidence type="ECO:0000256" key="1">
    <source>
        <dbReference type="SAM" id="MobiDB-lite"/>
    </source>
</evidence>
<accession>A0ABW7N3N3</accession>
<dbReference type="InterPro" id="IPR028974">
    <property type="entry name" value="TSP_type-3_rpt"/>
</dbReference>
<dbReference type="SUPFAM" id="SSF103647">
    <property type="entry name" value="TSP type-3 repeat"/>
    <property type="match status" value="1"/>
</dbReference>
<feature type="non-terminal residue" evidence="2">
    <location>
        <position position="1302"/>
    </location>
</feature>
<keyword evidence="3" id="KW-1185">Reference proteome</keyword>
<feature type="compositionally biased region" description="Basic and acidic residues" evidence="1">
    <location>
        <begin position="1259"/>
        <end position="1269"/>
    </location>
</feature>
<comment type="caution">
    <text evidence="2">The sequence shown here is derived from an EMBL/GenBank/DDBJ whole genome shotgun (WGS) entry which is preliminary data.</text>
</comment>
<sequence>MLSFNMTRKKHSLYRSNIWLVLLLVGSANIAFGEGSRTLAPNYGDTTSLVAPGSANNQFAWLEHDGFGGATDNFLDPSAPANERLYIRLKAGETLRYGIRRIPVRYSGGNSYSNSATEHNNHEYLTIVVYDSDGNVVNSNTLTNDNSPNHGAWLDAGQPGVITTVASSLLGPQFTHNSNTYNAGGYTPIEYTNNDPEGDQDFYIAFIQDDGGTTDIDERSWYDLWDFSVYDGNEEKPGRMHCTRWSLTAQDFDNLLADEVNFYVRVPSTIDGGDAGNYIKEVQLGGLNPFSLVVYANSQGTDGTDGDTNGDGITDFQDYRMSVTNEIAEIEYDLFINNPDVDLYPTTVLPTISITDANVYCNASTGGGAAAIFFESNQVGQIAVLVDLDGTNGYQDGTEDVIIEAEITTEGEHVIRWDGLNGFGAAVPSGTNLTISGRFTSGPIHVPLWDVEENDQGMNMLDIRPNTSFNLIYWDDSDIFTGVNPEVELDGTNTSLHTWTSGDDDLINTWSFGYYQINTQNISFTYSCDADGDGVADAQDEDSDNDGVPDTDEGDHDADTDGDGVPDYLDPDVDGDGDVDASDNWADINGDGINDNFDYDLDGVPNSLDLDSDNDGITDLVEAGGTDSDNDGKLDGFTDVSGGLTFNGYSISTGCSSTVTTITTPTTLTGWADDQTRQITLPFAFEFYGTSFAANSSLYLNSNGWVSFNNIDPGTDWRPDPYPSGTYPNTIAFHHVDMTPNSGGTITYGTNGTAPNRIFIIYLQNVPFYGQNGTFTGQLQLHEGTNEIRVVTTNLNPDGGGGMTQGLNQDGTTAITVTGRNDQNYTIVSPECQSFTPNYVAAPNGVDDTLDSTPLPNPDTDGDGLADFRDLDSDNDGIVDTYEAGGTANTATGQIADFTDTDGNGLNDQQQIVALPLPDSDGDGYKDYLDIDSDNDGIRDYIEAQQSSIFIGFENNDTNSNGLVDVYDPNIGGTILTPIDTDGDGLPDYIDTDADDDGVVDLIEGWDSDKNGISDLDTNADGSIDDTDACAGYSTPGLLRSENADFENGLNGLSGFSGEVFVTSDAQSGSSAILVGPSEGGTYVSEYIPAEPGQAFQFTGYAKIAGSPGYTGIGITFWDEDLSTRLSEPQAQVLATTYTLYTVNATAPAGTAFIELWTYKSGASGTLTFDNFSLILTSSCSGTLSDDSDGDGLLDLFENYNTPLQNTDGSDESDWQDDDDDNDGSPTAGEDVNGNGDWSDDFTEGGVTIPDYLFRGDFDGDAIADKNDADSDNDGITDAQESNGEAIDPSGDDDNDGIPNYR</sequence>
<evidence type="ECO:0000313" key="2">
    <source>
        <dbReference type="EMBL" id="MFH6982071.1"/>
    </source>
</evidence>